<dbReference type="SUPFAM" id="SSF75304">
    <property type="entry name" value="Amidase signature (AS) enzymes"/>
    <property type="match status" value="1"/>
</dbReference>
<dbReference type="PANTHER" id="PTHR11895:SF151">
    <property type="entry name" value="GLUTAMYL-TRNA(GLN) AMIDOTRANSFERASE SUBUNIT A"/>
    <property type="match status" value="1"/>
</dbReference>
<organism evidence="2 3">
    <name type="scientific">Poseidonocella pacifica</name>
    <dbReference type="NCBI Taxonomy" id="871651"/>
    <lineage>
        <taxon>Bacteria</taxon>
        <taxon>Pseudomonadati</taxon>
        <taxon>Pseudomonadota</taxon>
        <taxon>Alphaproteobacteria</taxon>
        <taxon>Rhodobacterales</taxon>
        <taxon>Roseobacteraceae</taxon>
        <taxon>Poseidonocella</taxon>
    </lineage>
</organism>
<dbReference type="Pfam" id="PF01425">
    <property type="entry name" value="Amidase"/>
    <property type="match status" value="2"/>
</dbReference>
<dbReference type="Proteomes" id="UP000198796">
    <property type="component" value="Unassembled WGS sequence"/>
</dbReference>
<proteinExistence type="predicted"/>
<dbReference type="InterPro" id="IPR000120">
    <property type="entry name" value="Amidase"/>
</dbReference>
<reference evidence="2 3" key="1">
    <citation type="submission" date="2016-10" db="EMBL/GenBank/DDBJ databases">
        <authorList>
            <person name="de Groot N.N."/>
        </authorList>
    </citation>
    <scope>NUCLEOTIDE SEQUENCE [LARGE SCALE GENOMIC DNA]</scope>
    <source>
        <strain evidence="2 3">DSM 29316</strain>
    </source>
</reference>
<feature type="domain" description="Amidase" evidence="1">
    <location>
        <begin position="335"/>
        <end position="430"/>
    </location>
</feature>
<dbReference type="OrthoDB" id="9777859at2"/>
<keyword evidence="2" id="KW-0808">Transferase</keyword>
<evidence type="ECO:0000313" key="3">
    <source>
        <dbReference type="Proteomes" id="UP000198796"/>
    </source>
</evidence>
<evidence type="ECO:0000259" key="1">
    <source>
        <dbReference type="Pfam" id="PF01425"/>
    </source>
</evidence>
<gene>
    <name evidence="2" type="ORF">SAMN05421688_0513</name>
</gene>
<evidence type="ECO:0000313" key="2">
    <source>
        <dbReference type="EMBL" id="SFA74030.1"/>
    </source>
</evidence>
<accession>A0A1I0VDF3</accession>
<sequence>MNPLDLSAVALAHRVRSGVVTPSEVAIAARARVAERNPALNAMTVLNPSLDEEAAEVARRLAAGEDLSLAGVPVVIKDNIWVKDLPITQGSRLFAEFVAPKDAAAVSKLRDAGAMILGIATCSEFACKGVTNTPLHGITRNPVDTRLTPGGSSGGPVAAVASGMAPLALGTDAGGSSRRPPAHTGLFGFKPTQDFVPYGPGFDEPVDGISVISPIARHLEDIDLAMQVLAGISTGSVFAGTIAWSEDFGLGQKLDADVALALRGAVAQLKRQGFSLVETAPDWGGLTGGSVMPLQFAGLARLFGEALKEDRSVFDPDLALQIETGLGLTAAEVANAKSASVHMGEILNGFLEGYDAVIVPTTPCPAWPVDRLAPEFIGGLPCAPRDHAAFTPQANHAGCPALSIPFAETKAGLPLGLQIISAKGRDADLLATARNIMGALSRPKHERAS</sequence>
<protein>
    <submittedName>
        <fullName evidence="2">Aspartyl-tRNA(Asn)/glutamyl-tRNA(Gln) amidotransferase subunit A</fullName>
    </submittedName>
</protein>
<dbReference type="InterPro" id="IPR036928">
    <property type="entry name" value="AS_sf"/>
</dbReference>
<dbReference type="AlphaFoldDB" id="A0A1I0VDF3"/>
<name>A0A1I0VDF3_9RHOB</name>
<dbReference type="GO" id="GO:0016740">
    <property type="term" value="F:transferase activity"/>
    <property type="evidence" value="ECO:0007669"/>
    <property type="project" value="UniProtKB-KW"/>
</dbReference>
<dbReference type="RefSeq" id="WP_092060278.1">
    <property type="nucleotide sequence ID" value="NZ_FOJU01000001.1"/>
</dbReference>
<dbReference type="EMBL" id="FOJU01000001">
    <property type="protein sequence ID" value="SFA74030.1"/>
    <property type="molecule type" value="Genomic_DNA"/>
</dbReference>
<keyword evidence="3" id="KW-1185">Reference proteome</keyword>
<dbReference type="PANTHER" id="PTHR11895">
    <property type="entry name" value="TRANSAMIDASE"/>
    <property type="match status" value="1"/>
</dbReference>
<dbReference type="InterPro" id="IPR023631">
    <property type="entry name" value="Amidase_dom"/>
</dbReference>
<dbReference type="Gene3D" id="3.90.1300.10">
    <property type="entry name" value="Amidase signature (AS) domain"/>
    <property type="match status" value="1"/>
</dbReference>
<feature type="domain" description="Amidase" evidence="1">
    <location>
        <begin position="29"/>
        <end position="278"/>
    </location>
</feature>
<dbReference type="STRING" id="871651.SAMN05421688_0513"/>